<gene>
    <name evidence="2" type="ORF">SAMN04488563_6718</name>
</gene>
<dbReference type="AlphaFoldDB" id="A0A1H2LVU2"/>
<name>A0A1H2LVU2_9ACTN</name>
<proteinExistence type="predicted"/>
<dbReference type="Proteomes" id="UP000182977">
    <property type="component" value="Chromosome I"/>
</dbReference>
<reference evidence="3" key="1">
    <citation type="submission" date="2016-10" db="EMBL/GenBank/DDBJ databases">
        <authorList>
            <person name="Varghese N."/>
            <person name="Submissions S."/>
        </authorList>
    </citation>
    <scope>NUCLEOTIDE SEQUENCE [LARGE SCALE GENOMIC DNA]</scope>
    <source>
        <strain evidence="3">DSM 45079</strain>
    </source>
</reference>
<accession>A0A1H2LVU2</accession>
<evidence type="ECO:0000256" key="1">
    <source>
        <dbReference type="SAM" id="MobiDB-lite"/>
    </source>
</evidence>
<dbReference type="Gene3D" id="3.30.530.20">
    <property type="match status" value="1"/>
</dbReference>
<dbReference type="Pfam" id="PF10604">
    <property type="entry name" value="Polyketide_cyc2"/>
    <property type="match status" value="1"/>
</dbReference>
<dbReference type="STRING" id="419479.SAMN04488563_6718"/>
<feature type="compositionally biased region" description="Low complexity" evidence="1">
    <location>
        <begin position="10"/>
        <end position="21"/>
    </location>
</feature>
<dbReference type="InterPro" id="IPR019587">
    <property type="entry name" value="Polyketide_cyclase/dehydratase"/>
</dbReference>
<protein>
    <submittedName>
        <fullName evidence="2">Polyketide cyclase / dehydrase and lipid transport</fullName>
    </submittedName>
</protein>
<dbReference type="RefSeq" id="WP_046772740.1">
    <property type="nucleotide sequence ID" value="NZ_LBMC01000076.1"/>
</dbReference>
<dbReference type="InterPro" id="IPR023393">
    <property type="entry name" value="START-like_dom_sf"/>
</dbReference>
<evidence type="ECO:0000313" key="3">
    <source>
        <dbReference type="Proteomes" id="UP000182977"/>
    </source>
</evidence>
<dbReference type="EMBL" id="LT629791">
    <property type="protein sequence ID" value="SDU84984.1"/>
    <property type="molecule type" value="Genomic_DNA"/>
</dbReference>
<dbReference type="OrthoDB" id="4827024at2"/>
<evidence type="ECO:0000313" key="2">
    <source>
        <dbReference type="EMBL" id="SDU84984.1"/>
    </source>
</evidence>
<keyword evidence="3" id="KW-1185">Reference proteome</keyword>
<feature type="region of interest" description="Disordered" evidence="1">
    <location>
        <begin position="1"/>
        <end position="22"/>
    </location>
</feature>
<sequence length="109" mass="11504">MPGVDAVRPGGETEVGTTLTVHARGKDRTSTIVALEPGRAVTLRSVQGGVTADYRYTCEPAATGTTVSLVADVRTAGLWRLLGPLIRSAIRRADAGQLDAFKRAVETRV</sequence>
<dbReference type="SUPFAM" id="SSF55961">
    <property type="entry name" value="Bet v1-like"/>
    <property type="match status" value="1"/>
</dbReference>
<organism evidence="2 3">
    <name type="scientific">Jiangella alkaliphila</name>
    <dbReference type="NCBI Taxonomy" id="419479"/>
    <lineage>
        <taxon>Bacteria</taxon>
        <taxon>Bacillati</taxon>
        <taxon>Actinomycetota</taxon>
        <taxon>Actinomycetes</taxon>
        <taxon>Jiangellales</taxon>
        <taxon>Jiangellaceae</taxon>
        <taxon>Jiangella</taxon>
    </lineage>
</organism>